<organism evidence="2 3">
    <name type="scientific">Microbacterium halimionae</name>
    <dbReference type="NCBI Taxonomy" id="1526413"/>
    <lineage>
        <taxon>Bacteria</taxon>
        <taxon>Bacillati</taxon>
        <taxon>Actinomycetota</taxon>
        <taxon>Actinomycetes</taxon>
        <taxon>Micrococcales</taxon>
        <taxon>Microbacteriaceae</taxon>
        <taxon>Microbacterium</taxon>
    </lineage>
</organism>
<evidence type="ECO:0000259" key="1">
    <source>
        <dbReference type="Pfam" id="PF09407"/>
    </source>
</evidence>
<gene>
    <name evidence="2" type="ORF">FHX48_001181</name>
</gene>
<keyword evidence="3" id="KW-1185">Reference proteome</keyword>
<evidence type="ECO:0000313" key="3">
    <source>
        <dbReference type="Proteomes" id="UP000526083"/>
    </source>
</evidence>
<dbReference type="EMBL" id="JACGWY010000002">
    <property type="protein sequence ID" value="MBA8816108.1"/>
    <property type="molecule type" value="Genomic_DNA"/>
</dbReference>
<reference evidence="2 3" key="1">
    <citation type="submission" date="2020-07" db="EMBL/GenBank/DDBJ databases">
        <title>Sequencing the genomes of 1000 actinobacteria strains.</title>
        <authorList>
            <person name="Klenk H.-P."/>
        </authorList>
    </citation>
    <scope>NUCLEOTIDE SEQUENCE [LARGE SCALE GENOMIC DNA]</scope>
    <source>
        <strain evidence="2 3">DSM 27576</strain>
    </source>
</reference>
<accession>A0A7W3JNS1</accession>
<protein>
    <recommendedName>
        <fullName evidence="1">AbiEi antitoxin C-terminal domain-containing protein</fullName>
    </recommendedName>
</protein>
<dbReference type="AlphaFoldDB" id="A0A7W3JNS1"/>
<dbReference type="InterPro" id="IPR018547">
    <property type="entry name" value="AbiEi_C"/>
</dbReference>
<proteinExistence type="predicted"/>
<dbReference type="RefSeq" id="WP_167049683.1">
    <property type="nucleotide sequence ID" value="NZ_JAAOZB010000002.1"/>
</dbReference>
<comment type="caution">
    <text evidence="2">The sequence shown here is derived from an EMBL/GenBank/DDBJ whole genome shotgun (WGS) entry which is preliminary data.</text>
</comment>
<dbReference type="Pfam" id="PF09407">
    <property type="entry name" value="AbiEi_1"/>
    <property type="match status" value="1"/>
</dbReference>
<evidence type="ECO:0000313" key="2">
    <source>
        <dbReference type="EMBL" id="MBA8816108.1"/>
    </source>
</evidence>
<feature type="domain" description="AbiEi antitoxin C-terminal" evidence="1">
    <location>
        <begin position="60"/>
        <end position="129"/>
    </location>
</feature>
<dbReference type="Proteomes" id="UP000526083">
    <property type="component" value="Unassembled WGS sequence"/>
</dbReference>
<sequence length="182" mass="19956">MASPFLYFADARLSVAELSAACLDGHLVELGEGFIPADAIETTALRAASLAPLLPPELAASHLSAAWIHGGLEVPPARHTVLRAVSRRVHFRMGRRFIYRDAFVPGEDLEEWAGIRVTTPTRTVIDLLRGESPVCYAAAALMISRAPERKLAALAWIEQHRAPFPYKRRAIAFLKETATTTT</sequence>
<name>A0A7W3JNS1_9MICO</name>